<evidence type="ECO:0008006" key="5">
    <source>
        <dbReference type="Google" id="ProtNLM"/>
    </source>
</evidence>
<evidence type="ECO:0000256" key="1">
    <source>
        <dbReference type="SAM" id="MobiDB-lite"/>
    </source>
</evidence>
<evidence type="ECO:0000256" key="2">
    <source>
        <dbReference type="SAM" id="SignalP"/>
    </source>
</evidence>
<keyword evidence="4" id="KW-1185">Reference proteome</keyword>
<comment type="caution">
    <text evidence="3">The sequence shown here is derived from an EMBL/GenBank/DDBJ whole genome shotgun (WGS) entry which is preliminary data.</text>
</comment>
<feature type="signal peptide" evidence="2">
    <location>
        <begin position="1"/>
        <end position="24"/>
    </location>
</feature>
<feature type="chain" id="PRO_5008099540" description="Lipoprotein" evidence="2">
    <location>
        <begin position="25"/>
        <end position="164"/>
    </location>
</feature>
<name>A0A179BNN7_ACIFR</name>
<gene>
    <name evidence="3" type="ORF">A4H96_01080</name>
</gene>
<dbReference type="EMBL" id="LVXZ01000012">
    <property type="protein sequence ID" value="OAP93366.1"/>
    <property type="molecule type" value="Genomic_DNA"/>
</dbReference>
<evidence type="ECO:0000313" key="3">
    <source>
        <dbReference type="EMBL" id="OAP93366.1"/>
    </source>
</evidence>
<sequence length="164" mass="17288">MQHRKSKMITAIMAISAAALSGCATIDTSNNIGFPVKTIPEGAHVTAFNKHLHTTVACISPCTMTLRQTRNYKMTFKKKGYKTIHLQVKSDDSVEGDAGSLGQNLLTFGPLAPIGMVVDGASGADDRLFPGSAKITLKAIQKNPASGTKITQAEKEGPTAATKS</sequence>
<dbReference type="RefSeq" id="WP_064217867.1">
    <property type="nucleotide sequence ID" value="NZ_LVXZ01000012.1"/>
</dbReference>
<proteinExistence type="predicted"/>
<accession>A0A179BNN7</accession>
<organism evidence="3 4">
    <name type="scientific">Acidithiobacillus ferrooxidans</name>
    <name type="common">Thiobacillus ferrooxidans</name>
    <dbReference type="NCBI Taxonomy" id="920"/>
    <lineage>
        <taxon>Bacteria</taxon>
        <taxon>Pseudomonadati</taxon>
        <taxon>Pseudomonadota</taxon>
        <taxon>Acidithiobacillia</taxon>
        <taxon>Acidithiobacillales</taxon>
        <taxon>Acidithiobacillaceae</taxon>
        <taxon>Acidithiobacillus</taxon>
    </lineage>
</organism>
<evidence type="ECO:0000313" key="4">
    <source>
        <dbReference type="Proteomes" id="UP000078302"/>
    </source>
</evidence>
<reference evidence="3 4" key="1">
    <citation type="submission" date="2016-04" db="EMBL/GenBank/DDBJ databases">
        <title>Acidithiobacillus ferrooxidans genome sequencing and assembly.</title>
        <authorList>
            <person name="Zhou Z."/>
        </authorList>
    </citation>
    <scope>NUCLEOTIDE SEQUENCE [LARGE SCALE GENOMIC DNA]</scope>
    <source>
        <strain evidence="3 4">BY0502</strain>
    </source>
</reference>
<dbReference type="PROSITE" id="PS51257">
    <property type="entry name" value="PROKAR_LIPOPROTEIN"/>
    <property type="match status" value="1"/>
</dbReference>
<dbReference type="AlphaFoldDB" id="A0A179BNN7"/>
<keyword evidence="2" id="KW-0732">Signal</keyword>
<dbReference type="Proteomes" id="UP000078302">
    <property type="component" value="Unassembled WGS sequence"/>
</dbReference>
<feature type="region of interest" description="Disordered" evidence="1">
    <location>
        <begin position="144"/>
        <end position="164"/>
    </location>
</feature>
<protein>
    <recommendedName>
        <fullName evidence="5">Lipoprotein</fullName>
    </recommendedName>
</protein>